<feature type="domain" description="Cupin type-2" evidence="1">
    <location>
        <begin position="40"/>
        <end position="89"/>
    </location>
</feature>
<dbReference type="RefSeq" id="WP_165330068.1">
    <property type="nucleotide sequence ID" value="NZ_JAAKZW010000004.1"/>
</dbReference>
<keyword evidence="3" id="KW-1185">Reference proteome</keyword>
<evidence type="ECO:0000313" key="2">
    <source>
        <dbReference type="EMBL" id="NGO74548.1"/>
    </source>
</evidence>
<dbReference type="InterPro" id="IPR013096">
    <property type="entry name" value="Cupin_2"/>
</dbReference>
<dbReference type="Pfam" id="PF07883">
    <property type="entry name" value="Cupin_2"/>
    <property type="match status" value="1"/>
</dbReference>
<dbReference type="Proteomes" id="UP000481109">
    <property type="component" value="Unassembled WGS sequence"/>
</dbReference>
<protein>
    <submittedName>
        <fullName evidence="2">Cupin domain-containing protein</fullName>
    </submittedName>
</protein>
<dbReference type="InterPro" id="IPR011051">
    <property type="entry name" value="RmlC_Cupin_sf"/>
</dbReference>
<dbReference type="SUPFAM" id="SSF51182">
    <property type="entry name" value="RmlC-like cupins"/>
    <property type="match status" value="1"/>
</dbReference>
<evidence type="ECO:0000259" key="1">
    <source>
        <dbReference type="Pfam" id="PF07883"/>
    </source>
</evidence>
<reference evidence="2 3" key="1">
    <citation type="submission" date="2020-02" db="EMBL/GenBank/DDBJ databases">
        <title>Whole-genome analyses of novel actinobacteria.</title>
        <authorList>
            <person name="Sahin N."/>
            <person name="Tokatli A."/>
        </authorList>
    </citation>
    <scope>NUCLEOTIDE SEQUENCE [LARGE SCALE GENOMIC DNA]</scope>
    <source>
        <strain evidence="2 3">YC504</strain>
    </source>
</reference>
<evidence type="ECO:0000313" key="3">
    <source>
        <dbReference type="Proteomes" id="UP000481109"/>
    </source>
</evidence>
<accession>A0A6G4XAY4</accession>
<gene>
    <name evidence="2" type="ORF">G6045_02445</name>
</gene>
<sequence>MNLVDIRRTAVQLPTAWSSLLLGRVGSAGVKVLRMDGRPLPPESHDTAEALLVLEGELRLVVDGVEVQVRAGEMYIVEAGEVHAVNSGSRGTLVIVERTS</sequence>
<dbReference type="Gene3D" id="2.60.120.10">
    <property type="entry name" value="Jelly Rolls"/>
    <property type="match status" value="1"/>
</dbReference>
<name>A0A6G4XAY4_9ACTN</name>
<dbReference type="InterPro" id="IPR014710">
    <property type="entry name" value="RmlC-like_jellyroll"/>
</dbReference>
<proteinExistence type="predicted"/>
<dbReference type="AlphaFoldDB" id="A0A6G4XAY4"/>
<organism evidence="2 3">
    <name type="scientific">Streptomyces mesophilus</name>
    <dbReference type="NCBI Taxonomy" id="1775132"/>
    <lineage>
        <taxon>Bacteria</taxon>
        <taxon>Bacillati</taxon>
        <taxon>Actinomycetota</taxon>
        <taxon>Actinomycetes</taxon>
        <taxon>Kitasatosporales</taxon>
        <taxon>Streptomycetaceae</taxon>
        <taxon>Streptomyces</taxon>
    </lineage>
</organism>
<comment type="caution">
    <text evidence="2">The sequence shown here is derived from an EMBL/GenBank/DDBJ whole genome shotgun (WGS) entry which is preliminary data.</text>
</comment>
<dbReference type="EMBL" id="JAAKZW010000004">
    <property type="protein sequence ID" value="NGO74548.1"/>
    <property type="molecule type" value="Genomic_DNA"/>
</dbReference>